<evidence type="ECO:0000256" key="2">
    <source>
        <dbReference type="SAM" id="Phobius"/>
    </source>
</evidence>
<dbReference type="InterPro" id="IPR021497">
    <property type="entry name" value="GTA_holin_3TM"/>
</dbReference>
<feature type="transmembrane region" description="Helical" evidence="2">
    <location>
        <begin position="51"/>
        <end position="72"/>
    </location>
</feature>
<keyword evidence="4" id="KW-1185">Reference proteome</keyword>
<dbReference type="RefSeq" id="WP_165051294.1">
    <property type="nucleotide sequence ID" value="NZ_JAALFE010000014.1"/>
</dbReference>
<organism evidence="3 4">
    <name type="scientific">Paragemmobacter kunshanensis</name>
    <dbReference type="NCBI Taxonomy" id="2583234"/>
    <lineage>
        <taxon>Bacteria</taxon>
        <taxon>Pseudomonadati</taxon>
        <taxon>Pseudomonadota</taxon>
        <taxon>Alphaproteobacteria</taxon>
        <taxon>Rhodobacterales</taxon>
        <taxon>Paracoccaceae</taxon>
        <taxon>Paragemmobacter</taxon>
    </lineage>
</organism>
<dbReference type="Pfam" id="PF11351">
    <property type="entry name" value="GTA_holin_3TM"/>
    <property type="match status" value="1"/>
</dbReference>
<evidence type="ECO:0000313" key="4">
    <source>
        <dbReference type="Proteomes" id="UP000474758"/>
    </source>
</evidence>
<evidence type="ECO:0008006" key="5">
    <source>
        <dbReference type="Google" id="ProtNLM"/>
    </source>
</evidence>
<dbReference type="AlphaFoldDB" id="A0A6M1TUM7"/>
<dbReference type="Proteomes" id="UP000474758">
    <property type="component" value="Unassembled WGS sequence"/>
</dbReference>
<reference evidence="3 4" key="1">
    <citation type="submission" date="2020-02" db="EMBL/GenBank/DDBJ databases">
        <title>Rhodobacter translucens sp. nov., a novel bacterium isolated from activated sludge.</title>
        <authorList>
            <person name="Liu J."/>
        </authorList>
    </citation>
    <scope>NUCLEOTIDE SEQUENCE [LARGE SCALE GENOMIC DNA]</scope>
    <source>
        <strain evidence="3 4">HX-7-19</strain>
    </source>
</reference>
<comment type="caution">
    <text evidence="3">The sequence shown here is derived from an EMBL/GenBank/DDBJ whole genome shotgun (WGS) entry which is preliminary data.</text>
</comment>
<keyword evidence="2" id="KW-0812">Transmembrane</keyword>
<evidence type="ECO:0000256" key="1">
    <source>
        <dbReference type="SAM" id="MobiDB-lite"/>
    </source>
</evidence>
<feature type="region of interest" description="Disordered" evidence="1">
    <location>
        <begin position="112"/>
        <end position="133"/>
    </location>
</feature>
<dbReference type="EMBL" id="JAALFE010000014">
    <property type="protein sequence ID" value="NGQ92058.1"/>
    <property type="molecule type" value="Genomic_DNA"/>
</dbReference>
<name>A0A6M1TUM7_9RHOB</name>
<keyword evidence="2" id="KW-1133">Transmembrane helix</keyword>
<feature type="compositionally biased region" description="Basic and acidic residues" evidence="1">
    <location>
        <begin position="124"/>
        <end position="133"/>
    </location>
</feature>
<evidence type="ECO:0000313" key="3">
    <source>
        <dbReference type="EMBL" id="NGQ92058.1"/>
    </source>
</evidence>
<sequence length="133" mass="14379">MKQGLANGLRKADALFGLRRRLTLILPGSASGATGMGGFDRFVDAANRLPRPILAFGVIAVFLFAMVDPASFSRRMAALRSMPDEMWWILGALLAGHYGAREVHHLRHGTAKARPDLQPTPDGPHPRASDSPP</sequence>
<proteinExistence type="predicted"/>
<keyword evidence="2" id="KW-0472">Membrane</keyword>
<gene>
    <name evidence="3" type="ORF">G5V65_14240</name>
</gene>
<protein>
    <recommendedName>
        <fullName evidence="5">Methionine synthase I</fullName>
    </recommendedName>
</protein>
<feature type="transmembrane region" description="Helical" evidence="2">
    <location>
        <begin position="21"/>
        <end position="39"/>
    </location>
</feature>
<accession>A0A6M1TUM7</accession>